<proteinExistence type="predicted"/>
<evidence type="ECO:0000313" key="1">
    <source>
        <dbReference type="EMBL" id="EPC72026.1"/>
    </source>
</evidence>
<dbReference type="Proteomes" id="UP000014252">
    <property type="component" value="Unassembled WGS sequence"/>
</dbReference>
<reference evidence="1 2" key="1">
    <citation type="journal article" date="2013" name="PLoS ONE">
        <title>Lactobacillus paracasei comparative genomics: towards species pan-genome definition and exploitation of diversity.</title>
        <authorList>
            <person name="Smokvina T."/>
            <person name="Wels M."/>
            <person name="Polka J."/>
            <person name="Chervaux C."/>
            <person name="Brisse S."/>
            <person name="Boekhorst J."/>
            <person name="van Hylckama Vlieg J.E."/>
            <person name="Siezen R.J."/>
        </authorList>
    </citation>
    <scope>NUCLEOTIDE SEQUENCE [LARGE SCALE GENOMIC DNA]</scope>
    <source>
        <strain evidence="1 2">Lpp71</strain>
    </source>
</reference>
<comment type="caution">
    <text evidence="1">The sequence shown here is derived from an EMBL/GenBank/DDBJ whole genome shotgun (WGS) entry which is preliminary data.</text>
</comment>
<feature type="non-terminal residue" evidence="1">
    <location>
        <position position="37"/>
    </location>
</feature>
<dbReference type="GO" id="GO:0016020">
    <property type="term" value="C:membrane"/>
    <property type="evidence" value="ECO:0007669"/>
    <property type="project" value="InterPro"/>
</dbReference>
<sequence>MQYVSDFAAGFMKLFQTGGKTFISWMTSIVPVVLLLL</sequence>
<name>A0A8E0IQG5_LACPA</name>
<dbReference type="Pfam" id="PF03608">
    <property type="entry name" value="EII-GUT"/>
    <property type="match status" value="1"/>
</dbReference>
<evidence type="ECO:0000313" key="2">
    <source>
        <dbReference type="Proteomes" id="UP000014252"/>
    </source>
</evidence>
<dbReference type="GO" id="GO:0009401">
    <property type="term" value="P:phosphoenolpyruvate-dependent sugar phosphotransferase system"/>
    <property type="evidence" value="ECO:0007669"/>
    <property type="project" value="InterPro"/>
</dbReference>
<gene>
    <name evidence="1" type="primary">srlA</name>
    <name evidence="1" type="ORF">Lpp71_11810</name>
</gene>
<protein>
    <submittedName>
        <fullName evidence="1">PTS system glucitol/sorbitol-specific transporter subunit IIC</fullName>
    </submittedName>
</protein>
<accession>A0A8E0IQG5</accession>
<dbReference type="InterPro" id="IPR004699">
    <property type="entry name" value="PTS_IID_sorb"/>
</dbReference>
<dbReference type="EMBL" id="ANKD01000593">
    <property type="protein sequence ID" value="EPC72026.1"/>
    <property type="molecule type" value="Genomic_DNA"/>
</dbReference>
<dbReference type="AlphaFoldDB" id="A0A8E0IQG5"/>
<organism evidence="1 2">
    <name type="scientific">Lacticaseibacillus paracasei subsp. paracasei Lpp71</name>
    <dbReference type="NCBI Taxonomy" id="1256207"/>
    <lineage>
        <taxon>Bacteria</taxon>
        <taxon>Bacillati</taxon>
        <taxon>Bacillota</taxon>
        <taxon>Bacilli</taxon>
        <taxon>Lactobacillales</taxon>
        <taxon>Lactobacillaceae</taxon>
        <taxon>Lacticaseibacillus</taxon>
    </lineage>
</organism>